<name>C4IFE4_CLOBU</name>
<accession>C4IFE4</accession>
<gene>
    <name evidence="1" type="ORF">CLP_1648</name>
</gene>
<dbReference type="Proteomes" id="UP000003081">
    <property type="component" value="Unassembled WGS sequence"/>
</dbReference>
<evidence type="ECO:0000313" key="1">
    <source>
        <dbReference type="EMBL" id="EEP53084.1"/>
    </source>
</evidence>
<dbReference type="HOGENOM" id="CLU_058388_2_0_9"/>
<organism evidence="1 2">
    <name type="scientific">Clostridium butyricum E4 str. BoNT E BL5262</name>
    <dbReference type="NCBI Taxonomy" id="632245"/>
    <lineage>
        <taxon>Bacteria</taxon>
        <taxon>Bacillati</taxon>
        <taxon>Bacillota</taxon>
        <taxon>Clostridia</taxon>
        <taxon>Eubacteriales</taxon>
        <taxon>Clostridiaceae</taxon>
        <taxon>Clostridium</taxon>
    </lineage>
</organism>
<reference evidence="1 2" key="1">
    <citation type="submission" date="2009-08" db="EMBL/GenBank/DDBJ databases">
        <authorList>
            <person name="Shrivastava S."/>
            <person name="Brinkac L.B."/>
            <person name="Brown J.L."/>
            <person name="Bruce D.B."/>
            <person name="Detter C."/>
            <person name="Green L.D."/>
            <person name="Munk C.A."/>
            <person name="Rogers Y.C."/>
            <person name="Tapia R."/>
            <person name="Sims D.R."/>
            <person name="Smith L.A."/>
            <person name="Smith T.J."/>
            <person name="Sutton G."/>
            <person name="Brettin T."/>
        </authorList>
    </citation>
    <scope>NUCLEOTIDE SEQUENCE [LARGE SCALE GENOMIC DNA]</scope>
    <source>
        <strain evidence="2">E4 str. BoNT E BL5262</strain>
    </source>
</reference>
<keyword evidence="2" id="KW-1185">Reference proteome</keyword>
<comment type="caution">
    <text evidence="1">The sequence shown here is derived from an EMBL/GenBank/DDBJ whole genome shotgun (WGS) entry which is preliminary data.</text>
</comment>
<dbReference type="EMBL" id="ACOM01000005">
    <property type="protein sequence ID" value="EEP53084.1"/>
    <property type="molecule type" value="Genomic_DNA"/>
</dbReference>
<evidence type="ECO:0000313" key="2">
    <source>
        <dbReference type="Proteomes" id="UP000003081"/>
    </source>
</evidence>
<dbReference type="RefSeq" id="WP_003414324.1">
    <property type="nucleotide sequence ID" value="NZ_ACOM01000005.1"/>
</dbReference>
<sequence length="298" mass="33490">MPNLNYATQYSQALAQQFPYVLYFGALYATPNNGRYKVTGAKTIEIPVLSTTGRVDGDRDGIGTPNRNYNNEWEPKVLTNHREWDTLVHPLDIDQTNQVASIGNITQVYNEEQKFPEMDAYTISKVYSDWIAQSKTPIKIALTTANVLVQFDAMMQKMDEARVPVQGRVLYVTPGVKTLIKNAEAIQRQLDVQNGNGAVNRNVSRLDEVEIVSVPSDLMKTVYDFTKGWKAGVGAKQVQMLLIHPVAVITPVTYSFSSLDTPSAKTHGKYYYYEESFEDVFILNKKADAIQFLQEADA</sequence>
<proteinExistence type="predicted"/>
<dbReference type="AlphaFoldDB" id="C4IFE4"/>
<protein>
    <submittedName>
        <fullName evidence="1">Major capsid protein</fullName>
    </submittedName>
</protein>
<dbReference type="eggNOG" id="ENOG502ZA30">
    <property type="taxonomic scope" value="Bacteria"/>
</dbReference>